<dbReference type="PaxDb" id="3708-A0A078JHF1"/>
<evidence type="ECO:0000313" key="1">
    <source>
        <dbReference type="EMBL" id="CDY65116.1"/>
    </source>
</evidence>
<organism evidence="1 2">
    <name type="scientific">Brassica napus</name>
    <name type="common">Rape</name>
    <dbReference type="NCBI Taxonomy" id="3708"/>
    <lineage>
        <taxon>Eukaryota</taxon>
        <taxon>Viridiplantae</taxon>
        <taxon>Streptophyta</taxon>
        <taxon>Embryophyta</taxon>
        <taxon>Tracheophyta</taxon>
        <taxon>Spermatophyta</taxon>
        <taxon>Magnoliopsida</taxon>
        <taxon>eudicotyledons</taxon>
        <taxon>Gunneridae</taxon>
        <taxon>Pentapetalae</taxon>
        <taxon>rosids</taxon>
        <taxon>malvids</taxon>
        <taxon>Brassicales</taxon>
        <taxon>Brassicaceae</taxon>
        <taxon>Brassiceae</taxon>
        <taxon>Brassica</taxon>
    </lineage>
</organism>
<proteinExistence type="predicted"/>
<dbReference type="EMBL" id="LK034662">
    <property type="protein sequence ID" value="CDY65116.1"/>
    <property type="molecule type" value="Genomic_DNA"/>
</dbReference>
<name>A0A078JHF1_BRANA</name>
<dbReference type="AlphaFoldDB" id="A0A078JHF1"/>
<accession>A0A078JHF1</accession>
<keyword evidence="2" id="KW-1185">Reference proteome</keyword>
<reference evidence="1 2" key="1">
    <citation type="journal article" date="2014" name="Science">
        <title>Plant genetics. Early allopolyploid evolution in the post-Neolithic Brassica napus oilseed genome.</title>
        <authorList>
            <person name="Chalhoub B."/>
            <person name="Denoeud F."/>
            <person name="Liu S."/>
            <person name="Parkin I.A."/>
            <person name="Tang H."/>
            <person name="Wang X."/>
            <person name="Chiquet J."/>
            <person name="Belcram H."/>
            <person name="Tong C."/>
            <person name="Samans B."/>
            <person name="Correa M."/>
            <person name="Da Silva C."/>
            <person name="Just J."/>
            <person name="Falentin C."/>
            <person name="Koh C.S."/>
            <person name="Le Clainche I."/>
            <person name="Bernard M."/>
            <person name="Bento P."/>
            <person name="Noel B."/>
            <person name="Labadie K."/>
            <person name="Alberti A."/>
            <person name="Charles M."/>
            <person name="Arnaud D."/>
            <person name="Guo H."/>
            <person name="Daviaud C."/>
            <person name="Alamery S."/>
            <person name="Jabbari K."/>
            <person name="Zhao M."/>
            <person name="Edger P.P."/>
            <person name="Chelaifa H."/>
            <person name="Tack D."/>
            <person name="Lassalle G."/>
            <person name="Mestiri I."/>
            <person name="Schnel N."/>
            <person name="Le Paslier M.C."/>
            <person name="Fan G."/>
            <person name="Renault V."/>
            <person name="Bayer P.E."/>
            <person name="Golicz A.A."/>
            <person name="Manoli S."/>
            <person name="Lee T.H."/>
            <person name="Thi V.H."/>
            <person name="Chalabi S."/>
            <person name="Hu Q."/>
            <person name="Fan C."/>
            <person name="Tollenaere R."/>
            <person name="Lu Y."/>
            <person name="Battail C."/>
            <person name="Shen J."/>
            <person name="Sidebottom C.H."/>
            <person name="Wang X."/>
            <person name="Canaguier A."/>
            <person name="Chauveau A."/>
            <person name="Berard A."/>
            <person name="Deniot G."/>
            <person name="Guan M."/>
            <person name="Liu Z."/>
            <person name="Sun F."/>
            <person name="Lim Y.P."/>
            <person name="Lyons E."/>
            <person name="Town C.D."/>
            <person name="Bancroft I."/>
            <person name="Wang X."/>
            <person name="Meng J."/>
            <person name="Ma J."/>
            <person name="Pires J.C."/>
            <person name="King G.J."/>
            <person name="Brunel D."/>
            <person name="Delourme R."/>
            <person name="Renard M."/>
            <person name="Aury J.M."/>
            <person name="Adams K.L."/>
            <person name="Batley J."/>
            <person name="Snowdon R.J."/>
            <person name="Tost J."/>
            <person name="Edwards D."/>
            <person name="Zhou Y."/>
            <person name="Hua W."/>
            <person name="Sharpe A.G."/>
            <person name="Paterson A.H."/>
            <person name="Guan C."/>
            <person name="Wincker P."/>
        </authorList>
    </citation>
    <scope>NUCLEOTIDE SEQUENCE [LARGE SCALE GENOMIC DNA]</scope>
    <source>
        <strain evidence="2">cv. Darmor-bzh</strain>
    </source>
</reference>
<evidence type="ECO:0000313" key="2">
    <source>
        <dbReference type="Proteomes" id="UP000028999"/>
    </source>
</evidence>
<dbReference type="Proteomes" id="UP000028999">
    <property type="component" value="Unassembled WGS sequence"/>
</dbReference>
<protein>
    <submittedName>
        <fullName evidence="1">BnaC04g53680D protein</fullName>
    </submittedName>
</protein>
<dbReference type="Gramene" id="CDY65116">
    <property type="protein sequence ID" value="CDY65116"/>
    <property type="gene ID" value="GSBRNA2T00044196001"/>
</dbReference>
<sequence length="32" mass="3814">MTRKMVNLAYISNDSVRKRALKHKKRELANKL</sequence>
<gene>
    <name evidence="1" type="primary">BnaC04g53680D</name>
    <name evidence="1" type="ORF">GSBRNA2T00044196001</name>
</gene>